<protein>
    <submittedName>
        <fullName evidence="1">Uncharacterized protein</fullName>
    </submittedName>
</protein>
<sequence>MANKKISELQEIVSIPNGTVGDDLQIEILDASEVLAENRNKRTRLSAIFAWARSKILNGTNIFTGNNNFAGDVSFNQYAQYKGSEIATVEELEATAYTDTQAIAAAKTNIGTGAENFAAGNLLATAQQQITDLASTVNAINAIIGPEAGDGDAVVNTVREMLSVLQNYTEGVDLAAQLAGKEPALPPLGAAGTALMSNGSAKAWLPVTATAGGTLEGAVQVRKADGTVTGNDNLRMFIADKLLTLGVGWKFKIDSTVSRITASPNKTMEFIFSDGLPVAATFKSTTGKTFLFFRTSGDQAVIVGEAFDHNANIGMTSKKRMGAVATASATKAYFKIPDGSADIQMNIANNGNNITGRMVFIGRSETQYIKVIMEVSAFKTGGVITVDNQVARTTSLGSSITATCGIEATGDNMGIKVFVTPGVASALDWTLYNDYLDI</sequence>
<proteinExistence type="predicted"/>
<gene>
    <name evidence="1" type="ORF">FHS90_003065</name>
</gene>
<dbReference type="Proteomes" id="UP000563094">
    <property type="component" value="Unassembled WGS sequence"/>
</dbReference>
<dbReference type="AlphaFoldDB" id="A0A839GNE7"/>
<keyword evidence="2" id="KW-1185">Reference proteome</keyword>
<evidence type="ECO:0000313" key="1">
    <source>
        <dbReference type="EMBL" id="MBA9078339.1"/>
    </source>
</evidence>
<dbReference type="EMBL" id="JACJIQ010000012">
    <property type="protein sequence ID" value="MBA9078339.1"/>
    <property type="molecule type" value="Genomic_DNA"/>
</dbReference>
<reference evidence="1 2" key="1">
    <citation type="submission" date="2020-08" db="EMBL/GenBank/DDBJ databases">
        <title>Genomic Encyclopedia of Type Strains, Phase IV (KMG-IV): sequencing the most valuable type-strain genomes for metagenomic binning, comparative biology and taxonomic classification.</title>
        <authorList>
            <person name="Goeker M."/>
        </authorList>
    </citation>
    <scope>NUCLEOTIDE SEQUENCE [LARGE SCALE GENOMIC DNA]</scope>
    <source>
        <strain evidence="1 2">DSM 29854</strain>
    </source>
</reference>
<organism evidence="1 2">
    <name type="scientific">Rufibacter quisquiliarum</name>
    <dbReference type="NCBI Taxonomy" id="1549639"/>
    <lineage>
        <taxon>Bacteria</taxon>
        <taxon>Pseudomonadati</taxon>
        <taxon>Bacteroidota</taxon>
        <taxon>Cytophagia</taxon>
        <taxon>Cytophagales</taxon>
        <taxon>Hymenobacteraceae</taxon>
        <taxon>Rufibacter</taxon>
    </lineage>
</organism>
<accession>A0A839GNE7</accession>
<evidence type="ECO:0000313" key="2">
    <source>
        <dbReference type="Proteomes" id="UP000563094"/>
    </source>
</evidence>
<dbReference type="RefSeq" id="WP_182513599.1">
    <property type="nucleotide sequence ID" value="NZ_JACJIQ010000012.1"/>
</dbReference>
<name>A0A839GNE7_9BACT</name>
<comment type="caution">
    <text evidence="1">The sequence shown here is derived from an EMBL/GenBank/DDBJ whole genome shotgun (WGS) entry which is preliminary data.</text>
</comment>